<dbReference type="AlphaFoldDB" id="F6D5P5"/>
<keyword evidence="5" id="KW-1185">Reference proteome</keyword>
<evidence type="ECO:0000256" key="2">
    <source>
        <dbReference type="ARBA" id="ARBA00022598"/>
    </source>
</evidence>
<dbReference type="PROSITE" id="PS00697">
    <property type="entry name" value="DNA_LIGASE_A1"/>
    <property type="match status" value="1"/>
</dbReference>
<gene>
    <name evidence="4" type="ordered locus">MSWAN_1210</name>
</gene>
<reference evidence="4 5" key="1">
    <citation type="journal article" date="2014" name="Int. J. Syst. Evol. Microbiol.">
        <title>Methanobacterium paludis sp. nov. and a novel strain of Methanobacterium lacus isolated from northern peatlands.</title>
        <authorList>
            <person name="Cadillo-Quiroz H."/>
            <person name="Brauer S.L."/>
            <person name="Goodson N."/>
            <person name="Yavitt J.B."/>
            <person name="Zinder S.H."/>
        </authorList>
    </citation>
    <scope>NUCLEOTIDE SEQUENCE [LARGE SCALE GENOMIC DNA]</scope>
    <source>
        <strain evidence="5">DSM 25820 / JCM 18151 / SWAN1</strain>
    </source>
</reference>
<dbReference type="InterPro" id="IPR012340">
    <property type="entry name" value="NA-bd_OB-fold"/>
</dbReference>
<proteinExistence type="inferred from homology"/>
<dbReference type="HOGENOM" id="CLU_008325_4_0_2"/>
<dbReference type="InterPro" id="IPR050191">
    <property type="entry name" value="ATP-dep_DNA_ligase"/>
</dbReference>
<name>F6D5P5_METPW</name>
<evidence type="ECO:0000313" key="4">
    <source>
        <dbReference type="EMBL" id="AEG18227.1"/>
    </source>
</evidence>
<dbReference type="KEGG" id="mew:MSWAN_1210"/>
<dbReference type="Gene3D" id="3.30.470.30">
    <property type="entry name" value="DNA ligase/mRNA capping enzyme"/>
    <property type="match status" value="1"/>
</dbReference>
<dbReference type="SUPFAM" id="SSF56091">
    <property type="entry name" value="DNA ligase/mRNA capping enzyme, catalytic domain"/>
    <property type="match status" value="1"/>
</dbReference>
<dbReference type="OrthoDB" id="31274at2157"/>
<comment type="similarity">
    <text evidence="1">Belongs to the ATP-dependent DNA ligase family.</text>
</comment>
<dbReference type="PANTHER" id="PTHR45674">
    <property type="entry name" value="DNA LIGASE 1/3 FAMILY MEMBER"/>
    <property type="match status" value="1"/>
</dbReference>
<dbReference type="EMBL" id="CP002772">
    <property type="protein sequence ID" value="AEG18227.1"/>
    <property type="molecule type" value="Genomic_DNA"/>
</dbReference>
<dbReference type="InterPro" id="IPR016059">
    <property type="entry name" value="DNA_ligase_ATP-dep_CS"/>
</dbReference>
<sequence>MIEPMLCKLTGPEVQLTGTWISEPKYDGERIIASRKGDKISLWTRRHIQVSKKFPEITQALTKNMNDDNWIVDGEITVHGGFRDLLKRNVENKFKIHILSKKIPATYNIFDIIQWKGEDLISKPLIERKKVLIDAVYMDDRMRIVPFLKVDNQTVRKHFLEYLKDGFEGAVIKNAFSKYEPGKRSGQWIKIKREDTVDVYVVGATKSTGSIPFGALILKKDGRYFGKVGTGFTDQQRKDILKILEKNRGPRGIMLPPEIESEVLLTSKPLLAEIKIQEIIKGSPRSPVWVRFRWE</sequence>
<keyword evidence="2 4" id="KW-0436">Ligase</keyword>
<evidence type="ECO:0000256" key="1">
    <source>
        <dbReference type="ARBA" id="ARBA00007572"/>
    </source>
</evidence>
<feature type="domain" description="ATP-dependent DNA ligase family profile" evidence="3">
    <location>
        <begin position="98"/>
        <end position="229"/>
    </location>
</feature>
<dbReference type="Pfam" id="PF01068">
    <property type="entry name" value="DNA_ligase_A_M"/>
    <property type="match status" value="1"/>
</dbReference>
<evidence type="ECO:0000259" key="3">
    <source>
        <dbReference type="PROSITE" id="PS50160"/>
    </source>
</evidence>
<protein>
    <submittedName>
        <fullName evidence="4">ATP dependent DNA ligase</fullName>
    </submittedName>
</protein>
<dbReference type="GO" id="GO:0003910">
    <property type="term" value="F:DNA ligase (ATP) activity"/>
    <property type="evidence" value="ECO:0007669"/>
    <property type="project" value="InterPro"/>
</dbReference>
<dbReference type="Gene3D" id="2.40.50.140">
    <property type="entry name" value="Nucleic acid-binding proteins"/>
    <property type="match status" value="1"/>
</dbReference>
<dbReference type="InterPro" id="IPR012310">
    <property type="entry name" value="DNA_ligase_ATP-dep_cent"/>
</dbReference>
<dbReference type="PROSITE" id="PS00333">
    <property type="entry name" value="DNA_LIGASE_A2"/>
    <property type="match status" value="1"/>
</dbReference>
<dbReference type="SUPFAM" id="SSF50249">
    <property type="entry name" value="Nucleic acid-binding proteins"/>
    <property type="match status" value="1"/>
</dbReference>
<dbReference type="GO" id="GO:0005524">
    <property type="term" value="F:ATP binding"/>
    <property type="evidence" value="ECO:0007669"/>
    <property type="project" value="InterPro"/>
</dbReference>
<dbReference type="STRING" id="868131.MSWAN_1210"/>
<dbReference type="GO" id="GO:0006310">
    <property type="term" value="P:DNA recombination"/>
    <property type="evidence" value="ECO:0007669"/>
    <property type="project" value="InterPro"/>
</dbReference>
<evidence type="ECO:0000313" key="5">
    <source>
        <dbReference type="Proteomes" id="UP000009231"/>
    </source>
</evidence>
<accession>F6D5P5</accession>
<dbReference type="Proteomes" id="UP000009231">
    <property type="component" value="Chromosome"/>
</dbReference>
<dbReference type="eggNOG" id="arCOG01347">
    <property type="taxonomic scope" value="Archaea"/>
</dbReference>
<dbReference type="PANTHER" id="PTHR45674:SF4">
    <property type="entry name" value="DNA LIGASE 1"/>
    <property type="match status" value="1"/>
</dbReference>
<dbReference type="GeneID" id="10668715"/>
<dbReference type="PROSITE" id="PS50160">
    <property type="entry name" value="DNA_LIGASE_A3"/>
    <property type="match status" value="1"/>
</dbReference>
<dbReference type="RefSeq" id="WP_013825728.1">
    <property type="nucleotide sequence ID" value="NC_015574.1"/>
</dbReference>
<organism evidence="4 5">
    <name type="scientific">Methanobacterium paludis (strain DSM 25820 / JCM 18151 / SWAN1)</name>
    <dbReference type="NCBI Taxonomy" id="868131"/>
    <lineage>
        <taxon>Archaea</taxon>
        <taxon>Methanobacteriati</taxon>
        <taxon>Methanobacteriota</taxon>
        <taxon>Methanomada group</taxon>
        <taxon>Methanobacteria</taxon>
        <taxon>Methanobacteriales</taxon>
        <taxon>Methanobacteriaceae</taxon>
        <taxon>Methanobacterium</taxon>
    </lineage>
</organism>
<dbReference type="GO" id="GO:0006281">
    <property type="term" value="P:DNA repair"/>
    <property type="evidence" value="ECO:0007669"/>
    <property type="project" value="InterPro"/>
</dbReference>